<evidence type="ECO:0000313" key="2">
    <source>
        <dbReference type="EMBL" id="SHE92316.1"/>
    </source>
</evidence>
<dbReference type="PROSITE" id="PS51257">
    <property type="entry name" value="PROKAR_LIPOPROTEIN"/>
    <property type="match status" value="1"/>
</dbReference>
<sequence length="212" mass="24570">MQRKFLVAICLTVFLSCLAMVANMNRVSAMVLEPKVTADIAGTYRISQVWKFKYGRYDDKVVDPLRNFVGRIVRVETDDCTVDQGYTEYNLIIVGYVVPEPNDIDPEYLKDKHGVTIEDYEKEEVDIEYLVGQSVLSFWFNNQYNRDSNGGGGHLASLEFLKDKYSFIEGVYVVIKPDSLLFYHYGDYGHMGKWNFVENMVREPILELKRIE</sequence>
<keyword evidence="1" id="KW-0732">Signal</keyword>
<dbReference type="Proteomes" id="UP000184404">
    <property type="component" value="Unassembled WGS sequence"/>
</dbReference>
<gene>
    <name evidence="2" type="ORF">SAMN02745190_01469</name>
</gene>
<accession>A0A1M4XG63</accession>
<name>A0A1M4XG63_9FIRM</name>
<evidence type="ECO:0000313" key="3">
    <source>
        <dbReference type="Proteomes" id="UP000184404"/>
    </source>
</evidence>
<reference evidence="2 3" key="1">
    <citation type="submission" date="2016-11" db="EMBL/GenBank/DDBJ databases">
        <authorList>
            <person name="Jaros S."/>
            <person name="Januszkiewicz K."/>
            <person name="Wedrychowicz H."/>
        </authorList>
    </citation>
    <scope>NUCLEOTIDE SEQUENCE [LARGE SCALE GENOMIC DNA]</scope>
    <source>
        <strain evidence="2 3">DSM 10502</strain>
    </source>
</reference>
<organism evidence="2 3">
    <name type="scientific">Schwartzia succinivorans DSM 10502</name>
    <dbReference type="NCBI Taxonomy" id="1123243"/>
    <lineage>
        <taxon>Bacteria</taxon>
        <taxon>Bacillati</taxon>
        <taxon>Bacillota</taxon>
        <taxon>Negativicutes</taxon>
        <taxon>Selenomonadales</taxon>
        <taxon>Selenomonadaceae</taxon>
        <taxon>Schwartzia</taxon>
    </lineage>
</organism>
<feature type="chain" id="PRO_5039728434" evidence="1">
    <location>
        <begin position="22"/>
        <end position="212"/>
    </location>
</feature>
<dbReference type="RefSeq" id="WP_072935571.1">
    <property type="nucleotide sequence ID" value="NZ_FQUG01000005.1"/>
</dbReference>
<feature type="signal peptide" evidence="1">
    <location>
        <begin position="1"/>
        <end position="21"/>
    </location>
</feature>
<dbReference type="EMBL" id="FQUG01000005">
    <property type="protein sequence ID" value="SHE92316.1"/>
    <property type="molecule type" value="Genomic_DNA"/>
</dbReference>
<protein>
    <submittedName>
        <fullName evidence="2">Uncharacterized protein</fullName>
    </submittedName>
</protein>
<dbReference type="AlphaFoldDB" id="A0A1M4XG63"/>
<dbReference type="STRING" id="1123243.SAMN02745190_01469"/>
<keyword evidence="3" id="KW-1185">Reference proteome</keyword>
<evidence type="ECO:0000256" key="1">
    <source>
        <dbReference type="SAM" id="SignalP"/>
    </source>
</evidence>
<proteinExistence type="predicted"/>